<evidence type="ECO:0000256" key="1">
    <source>
        <dbReference type="ARBA" id="ARBA00000900"/>
    </source>
</evidence>
<dbReference type="PANTHER" id="PTHR13931">
    <property type="entry name" value="UBIQUITINATION FACTOR E4"/>
    <property type="match status" value="1"/>
</dbReference>
<dbReference type="Pfam" id="PF04564">
    <property type="entry name" value="U-box"/>
    <property type="match status" value="1"/>
</dbReference>
<evidence type="ECO:0000256" key="4">
    <source>
        <dbReference type="ARBA" id="ARBA00004906"/>
    </source>
</evidence>
<evidence type="ECO:0000313" key="14">
    <source>
        <dbReference type="Proteomes" id="UP000724874"/>
    </source>
</evidence>
<keyword evidence="10" id="KW-0539">Nucleus</keyword>
<keyword evidence="9" id="KW-0833">Ubl conjugation pathway</keyword>
<dbReference type="GO" id="GO:0006511">
    <property type="term" value="P:ubiquitin-dependent protein catabolic process"/>
    <property type="evidence" value="ECO:0007669"/>
    <property type="project" value="InterPro"/>
</dbReference>
<dbReference type="Gene3D" id="3.30.40.10">
    <property type="entry name" value="Zinc/RING finger domain, C3HC4 (zinc finger)"/>
    <property type="match status" value="1"/>
</dbReference>
<dbReference type="Proteomes" id="UP000724874">
    <property type="component" value="Unassembled WGS sequence"/>
</dbReference>
<dbReference type="PROSITE" id="PS51698">
    <property type="entry name" value="U_BOX"/>
    <property type="match status" value="1"/>
</dbReference>
<evidence type="ECO:0000256" key="3">
    <source>
        <dbReference type="ARBA" id="ARBA00004496"/>
    </source>
</evidence>
<dbReference type="EMBL" id="JADNYJ010000032">
    <property type="protein sequence ID" value="KAF8903108.1"/>
    <property type="molecule type" value="Genomic_DNA"/>
</dbReference>
<comment type="caution">
    <text evidence="13">The sequence shown here is derived from an EMBL/GenBank/DDBJ whole genome shotgun (WGS) entry which is preliminary data.</text>
</comment>
<keyword evidence="7" id="KW-0963">Cytoplasm</keyword>
<dbReference type="PANTHER" id="PTHR13931:SF2">
    <property type="entry name" value="UBIQUITIN CONJUGATION FACTOR E4 B"/>
    <property type="match status" value="1"/>
</dbReference>
<name>A0A9P5NSL4_GYMJU</name>
<reference evidence="13" key="1">
    <citation type="submission" date="2020-11" db="EMBL/GenBank/DDBJ databases">
        <authorList>
            <consortium name="DOE Joint Genome Institute"/>
            <person name="Ahrendt S."/>
            <person name="Riley R."/>
            <person name="Andreopoulos W."/>
            <person name="LaButti K."/>
            <person name="Pangilinan J."/>
            <person name="Ruiz-duenas F.J."/>
            <person name="Barrasa J.M."/>
            <person name="Sanchez-Garcia M."/>
            <person name="Camarero S."/>
            <person name="Miyauchi S."/>
            <person name="Serrano A."/>
            <person name="Linde D."/>
            <person name="Babiker R."/>
            <person name="Drula E."/>
            <person name="Ayuso-Fernandez I."/>
            <person name="Pacheco R."/>
            <person name="Padilla G."/>
            <person name="Ferreira P."/>
            <person name="Barriuso J."/>
            <person name="Kellner H."/>
            <person name="Castanera R."/>
            <person name="Alfaro M."/>
            <person name="Ramirez L."/>
            <person name="Pisabarro A.G."/>
            <person name="Kuo A."/>
            <person name="Tritt A."/>
            <person name="Lipzen A."/>
            <person name="He G."/>
            <person name="Yan M."/>
            <person name="Ng V."/>
            <person name="Cullen D."/>
            <person name="Martin F."/>
            <person name="Rosso M.-N."/>
            <person name="Henrissat B."/>
            <person name="Hibbett D."/>
            <person name="Martinez A.T."/>
            <person name="Grigoriev I.V."/>
        </authorList>
    </citation>
    <scope>NUCLEOTIDE SEQUENCE</scope>
    <source>
        <strain evidence="13">AH 44721</strain>
    </source>
</reference>
<dbReference type="FunFam" id="3.30.40.10:FF:000055">
    <property type="entry name" value="Ubiquitin conjugation factor e4 a"/>
    <property type="match status" value="1"/>
</dbReference>
<evidence type="ECO:0000256" key="5">
    <source>
        <dbReference type="ARBA" id="ARBA00007434"/>
    </source>
</evidence>
<dbReference type="InterPro" id="IPR003613">
    <property type="entry name" value="Ubox_domain"/>
</dbReference>
<evidence type="ECO:0000256" key="11">
    <source>
        <dbReference type="SAM" id="MobiDB-lite"/>
    </source>
</evidence>
<accession>A0A9P5NSL4</accession>
<sequence>MSDNAPTPQDDADRIRLKRLAKLQSAASPSSSATATPTASTSAIATPAATSTPVAGISSSGIAAPVLAPKPKPIPRPSALAQTPPPAPRPASGLAKKKAVPKLDLSAWEHETIEGILKVTLNKDVAEKRGYDLVWLKHLAQELQSEGDSNERLNIDLLDRLLIARLELNPQAMSDELDYLPVLVSLPPQQTVFEYLVGCWKRLNSARSAVMKKGYAPADSLQALDQLEKIKQLVISYSGYILQDPEMFPQPSGRELGASELVKPLLSLSALSAPLLSSGSENPYSLTPSDIEQWLQDFARRFEMDNEMDDILQPVVRGLLFHESLFRPEGLGGSDSSWRGVISGLEVLVSIKSIASMITRMEEWNPSNASAATFERVSLLGPLCRLGVFAFEWPGIAQTYFSEPEKRSRQDIESTFASFRGTLKSLQTSLFQVFNTLVRASVETREAVLSYFARVVSLNVKRAGMQVDPTTVASDSFMLNMQAVLLRFCEPFMDASYTKMDRIDPLYYARSTRITLGDETRIKATSEEAHQWEEQHKAPGGPAPNFVSDVFYLTVAMSHYGYLRSIQTYNDLAKHIEELQRHLDMLNGDGSWMNSPLRIRTEAAINHVKKELAKIKGQQLAFEAGLTDPDMTFRSIGFTNFLSTWLIRQVDPKKTHPAPLIELPLPKEVPMAFRVLPEYIVEDIVNYLYFAVQCNPFLKSKINDVLFMSVWGYGRERNGILGNMLNSHPLALKNLMPALMHFYIEVEQTGASSQRSISYILKVVWDNPTHREALNLEAENVDKFVKFVNLMINDVTYLMDESLSELTQIHNIQVEMDDKTTWESKPLEYRRERQGTLRSLERHASGYTTLGRSTVELLKIFTAETKAPFMMPEIVDRLAAMLDYNLQALVGPRYQELKVREPEKLRFNPKVLLADIIQVFLNLSDQTTFITAVAGDGRSYSKELFDRAADIALKRNIKSETEIAKLRVFVEKVEEAKATLEAEDELGDIPDEYLDPLMFSVMKDPVCLPSSRAIVDRSTIKSHLLSDSTDPFNRAPLTIDDVIPVPELKARIEEFLIERRNKNKILETPAIGDADMDTTR</sequence>
<dbReference type="GO" id="GO:0000209">
    <property type="term" value="P:protein polyubiquitination"/>
    <property type="evidence" value="ECO:0007669"/>
    <property type="project" value="TreeGrafter"/>
</dbReference>
<evidence type="ECO:0000256" key="6">
    <source>
        <dbReference type="ARBA" id="ARBA00012483"/>
    </source>
</evidence>
<comment type="similarity">
    <text evidence="5">Belongs to the ubiquitin conjugation factor E4 family.</text>
</comment>
<feature type="compositionally biased region" description="Low complexity" evidence="11">
    <location>
        <begin position="25"/>
        <end position="53"/>
    </location>
</feature>
<dbReference type="GO" id="GO:0005737">
    <property type="term" value="C:cytoplasm"/>
    <property type="evidence" value="ECO:0007669"/>
    <property type="project" value="UniProtKB-SubCell"/>
</dbReference>
<keyword evidence="14" id="KW-1185">Reference proteome</keyword>
<dbReference type="AlphaFoldDB" id="A0A9P5NSL4"/>
<comment type="subcellular location">
    <subcellularLocation>
        <location evidence="3">Cytoplasm</location>
    </subcellularLocation>
    <subcellularLocation>
        <location evidence="2">Nucleus</location>
    </subcellularLocation>
</comment>
<evidence type="ECO:0000256" key="10">
    <source>
        <dbReference type="ARBA" id="ARBA00023242"/>
    </source>
</evidence>
<evidence type="ECO:0000313" key="13">
    <source>
        <dbReference type="EMBL" id="KAF8903108.1"/>
    </source>
</evidence>
<proteinExistence type="inferred from homology"/>
<dbReference type="InterPro" id="IPR013083">
    <property type="entry name" value="Znf_RING/FYVE/PHD"/>
</dbReference>
<evidence type="ECO:0000256" key="7">
    <source>
        <dbReference type="ARBA" id="ARBA00022490"/>
    </source>
</evidence>
<gene>
    <name evidence="13" type="ORF">CPB84DRAFT_1814743</name>
</gene>
<comment type="catalytic activity">
    <reaction evidence="1">
        <text>S-ubiquitinyl-[E2 ubiquitin-conjugating enzyme]-L-cysteine + [acceptor protein]-L-lysine = [E2 ubiquitin-conjugating enzyme]-L-cysteine + N(6)-ubiquitinyl-[acceptor protein]-L-lysine.</text>
        <dbReference type="EC" id="2.3.2.27"/>
    </reaction>
</comment>
<dbReference type="GO" id="GO:0000151">
    <property type="term" value="C:ubiquitin ligase complex"/>
    <property type="evidence" value="ECO:0007669"/>
    <property type="project" value="InterPro"/>
</dbReference>
<dbReference type="InterPro" id="IPR019474">
    <property type="entry name" value="Ub_conjug_fac_E4_core"/>
</dbReference>
<dbReference type="EC" id="2.3.2.27" evidence="6"/>
<dbReference type="OrthoDB" id="20295at2759"/>
<feature type="domain" description="U-box" evidence="12">
    <location>
        <begin position="988"/>
        <end position="1062"/>
    </location>
</feature>
<organism evidence="13 14">
    <name type="scientific">Gymnopilus junonius</name>
    <name type="common">Spectacular rustgill mushroom</name>
    <name type="synonym">Gymnopilus spectabilis subsp. junonius</name>
    <dbReference type="NCBI Taxonomy" id="109634"/>
    <lineage>
        <taxon>Eukaryota</taxon>
        <taxon>Fungi</taxon>
        <taxon>Dikarya</taxon>
        <taxon>Basidiomycota</taxon>
        <taxon>Agaricomycotina</taxon>
        <taxon>Agaricomycetes</taxon>
        <taxon>Agaricomycetidae</taxon>
        <taxon>Agaricales</taxon>
        <taxon>Agaricineae</taxon>
        <taxon>Hymenogastraceae</taxon>
        <taxon>Gymnopilus</taxon>
    </lineage>
</organism>
<dbReference type="GO" id="GO:0005634">
    <property type="term" value="C:nucleus"/>
    <property type="evidence" value="ECO:0007669"/>
    <property type="project" value="UniProtKB-SubCell"/>
</dbReference>
<comment type="pathway">
    <text evidence="4">Protein modification; protein ubiquitination.</text>
</comment>
<protein>
    <recommendedName>
        <fullName evidence="6">RING-type E3 ubiquitin transferase</fullName>
        <ecNumber evidence="6">2.3.2.27</ecNumber>
    </recommendedName>
</protein>
<dbReference type="CDD" id="cd16657">
    <property type="entry name" value="RING-Ubox_UBE4A"/>
    <property type="match status" value="1"/>
</dbReference>
<dbReference type="GO" id="GO:0036503">
    <property type="term" value="P:ERAD pathway"/>
    <property type="evidence" value="ECO:0007669"/>
    <property type="project" value="InterPro"/>
</dbReference>
<dbReference type="SUPFAM" id="SSF57850">
    <property type="entry name" value="RING/U-box"/>
    <property type="match status" value="1"/>
</dbReference>
<evidence type="ECO:0000259" key="12">
    <source>
        <dbReference type="PROSITE" id="PS51698"/>
    </source>
</evidence>
<evidence type="ECO:0000256" key="2">
    <source>
        <dbReference type="ARBA" id="ARBA00004123"/>
    </source>
</evidence>
<dbReference type="InterPro" id="IPR045132">
    <property type="entry name" value="UBE4"/>
</dbReference>
<dbReference type="GO" id="GO:0034450">
    <property type="term" value="F:ubiquitin-ubiquitin ligase activity"/>
    <property type="evidence" value="ECO:0007669"/>
    <property type="project" value="InterPro"/>
</dbReference>
<evidence type="ECO:0000256" key="8">
    <source>
        <dbReference type="ARBA" id="ARBA00022679"/>
    </source>
</evidence>
<evidence type="ECO:0000256" key="9">
    <source>
        <dbReference type="ARBA" id="ARBA00022786"/>
    </source>
</evidence>
<feature type="region of interest" description="Disordered" evidence="11">
    <location>
        <begin position="1"/>
        <end position="96"/>
    </location>
</feature>
<keyword evidence="8" id="KW-0808">Transferase</keyword>
<dbReference type="SMART" id="SM00504">
    <property type="entry name" value="Ubox"/>
    <property type="match status" value="1"/>
</dbReference>
<dbReference type="Pfam" id="PF10408">
    <property type="entry name" value="Ufd2P_core"/>
    <property type="match status" value="1"/>
</dbReference>